<keyword evidence="2" id="KW-1185">Reference proteome</keyword>
<dbReference type="Proteomes" id="UP000626092">
    <property type="component" value="Unassembled WGS sequence"/>
</dbReference>
<evidence type="ECO:0000313" key="2">
    <source>
        <dbReference type="Proteomes" id="UP000626092"/>
    </source>
</evidence>
<sequence>MGGLLATEFAQQGGAAAEAQFPIFLRQSFRDCTGYRVLLLGMYGFLFHFHGMVEQNKATKIEIVSTLAKVRKMQTCILLIIYESEQDVEDMEIGLRKCCATSSYISFSTCTLATFDDIFSGKRKSDMGKAYDDT</sequence>
<comment type="caution">
    <text evidence="1">The sequence shown here is derived from an EMBL/GenBank/DDBJ whole genome shotgun (WGS) entry which is preliminary data.</text>
</comment>
<proteinExistence type="predicted"/>
<dbReference type="OrthoDB" id="10323240at2759"/>
<gene>
    <name evidence="1" type="ORF">RHSIM_Rhsim03G0076600</name>
</gene>
<dbReference type="EMBL" id="WJXA01000003">
    <property type="protein sequence ID" value="KAF7147967.1"/>
    <property type="molecule type" value="Genomic_DNA"/>
</dbReference>
<name>A0A834H486_RHOSS</name>
<dbReference type="AlphaFoldDB" id="A0A834H486"/>
<accession>A0A834H486</accession>
<organism evidence="1 2">
    <name type="scientific">Rhododendron simsii</name>
    <name type="common">Sims's rhododendron</name>
    <dbReference type="NCBI Taxonomy" id="118357"/>
    <lineage>
        <taxon>Eukaryota</taxon>
        <taxon>Viridiplantae</taxon>
        <taxon>Streptophyta</taxon>
        <taxon>Embryophyta</taxon>
        <taxon>Tracheophyta</taxon>
        <taxon>Spermatophyta</taxon>
        <taxon>Magnoliopsida</taxon>
        <taxon>eudicotyledons</taxon>
        <taxon>Gunneridae</taxon>
        <taxon>Pentapetalae</taxon>
        <taxon>asterids</taxon>
        <taxon>Ericales</taxon>
        <taxon>Ericaceae</taxon>
        <taxon>Ericoideae</taxon>
        <taxon>Rhodoreae</taxon>
        <taxon>Rhododendron</taxon>
    </lineage>
</organism>
<protein>
    <submittedName>
        <fullName evidence="1">Uncharacterized protein</fullName>
    </submittedName>
</protein>
<reference evidence="1" key="1">
    <citation type="submission" date="2019-11" db="EMBL/GenBank/DDBJ databases">
        <authorList>
            <person name="Liu Y."/>
            <person name="Hou J."/>
            <person name="Li T.-Q."/>
            <person name="Guan C.-H."/>
            <person name="Wu X."/>
            <person name="Wu H.-Z."/>
            <person name="Ling F."/>
            <person name="Zhang R."/>
            <person name="Shi X.-G."/>
            <person name="Ren J.-P."/>
            <person name="Chen E.-F."/>
            <person name="Sun J.-M."/>
        </authorList>
    </citation>
    <scope>NUCLEOTIDE SEQUENCE</scope>
    <source>
        <strain evidence="1">Adult_tree_wgs_1</strain>
        <tissue evidence="1">Leaves</tissue>
    </source>
</reference>
<evidence type="ECO:0000313" key="1">
    <source>
        <dbReference type="EMBL" id="KAF7147967.1"/>
    </source>
</evidence>